<keyword evidence="2" id="KW-0533">Nickel</keyword>
<dbReference type="InParanoid" id="F0S2N8"/>
<dbReference type="Gene3D" id="3.40.50.1450">
    <property type="entry name" value="HybD-like"/>
    <property type="match status" value="1"/>
</dbReference>
<dbReference type="GO" id="GO:0046872">
    <property type="term" value="F:metal ion binding"/>
    <property type="evidence" value="ECO:0007669"/>
    <property type="project" value="UniProtKB-KW"/>
</dbReference>
<reference evidence="7 8" key="1">
    <citation type="journal article" date="2011" name="Stand. Genomic Sci.">
        <title>Complete genome sequence of the thermophilic sulfur-reducer Desulfurobacterium thermolithotrophum type strain (BSA(T)) from a deep-sea hydrothermal vent.</title>
        <authorList>
            <person name="Goker M."/>
            <person name="Daligault H."/>
            <person name="Mwirichia R."/>
            <person name="Lapidus A."/>
            <person name="Lucas S."/>
            <person name="Deshpande S."/>
            <person name="Pagani I."/>
            <person name="Tapia R."/>
            <person name="Cheng J.F."/>
            <person name="Goodwin L."/>
            <person name="Pitluck S."/>
            <person name="Liolios K."/>
            <person name="Ivanova N."/>
            <person name="Mavromatis K."/>
            <person name="Mikhailova N."/>
            <person name="Pati A."/>
            <person name="Chen A."/>
            <person name="Palaniappan K."/>
            <person name="Han C."/>
            <person name="Land M."/>
            <person name="Hauser L."/>
            <person name="Pan C."/>
            <person name="Brambilla E.M."/>
            <person name="Rohde M."/>
            <person name="Spring S."/>
            <person name="Sikorski J."/>
            <person name="Wirth R."/>
            <person name="Detter J.C."/>
            <person name="Woyke T."/>
            <person name="Bristow J."/>
            <person name="Eisen J.A."/>
            <person name="Markowitz V."/>
            <person name="Hugenholtz P."/>
            <person name="Kyrpides N.C."/>
            <person name="Klenk H.P."/>
        </authorList>
    </citation>
    <scope>NUCLEOTIDE SEQUENCE [LARGE SCALE GENOMIC DNA]</scope>
    <source>
        <strain evidence="8">DSM 11699 / BSA</strain>
    </source>
</reference>
<protein>
    <submittedName>
        <fullName evidence="7">Hydrogenase maturation protease</fullName>
    </submittedName>
</protein>
<organism evidence="7 8">
    <name type="scientific">Desulfurobacterium thermolithotrophum (strain DSM 11699 / BSA)</name>
    <dbReference type="NCBI Taxonomy" id="868864"/>
    <lineage>
        <taxon>Bacteria</taxon>
        <taxon>Pseudomonadati</taxon>
        <taxon>Aquificota</taxon>
        <taxon>Aquificia</taxon>
        <taxon>Desulfurobacteriales</taxon>
        <taxon>Desulfurobacteriaceae</taxon>
        <taxon>Desulfurobacterium</taxon>
    </lineage>
</organism>
<dbReference type="InterPro" id="IPR000671">
    <property type="entry name" value="Peptidase_A31"/>
</dbReference>
<dbReference type="PRINTS" id="PR00446">
    <property type="entry name" value="HYDRGNUPTAKE"/>
</dbReference>
<evidence type="ECO:0000256" key="3">
    <source>
        <dbReference type="ARBA" id="ARBA00022670"/>
    </source>
</evidence>
<evidence type="ECO:0000256" key="4">
    <source>
        <dbReference type="ARBA" id="ARBA00022723"/>
    </source>
</evidence>
<dbReference type="Pfam" id="PF01750">
    <property type="entry name" value="HycI"/>
    <property type="match status" value="1"/>
</dbReference>
<keyword evidence="6" id="KW-0378">Hydrolase</keyword>
<dbReference type="InterPro" id="IPR023430">
    <property type="entry name" value="Pept_HybD-like_dom_sf"/>
</dbReference>
<reference evidence="8" key="2">
    <citation type="submission" date="2011-02" db="EMBL/GenBank/DDBJ databases">
        <title>The complete genome of Desulfurobacterium thermolithotrophum DSM 11699.</title>
        <authorList>
            <consortium name="US DOE Joint Genome Institute (JGI-PGF)"/>
            <person name="Lucas S."/>
            <person name="Copeland A."/>
            <person name="Lapidus A."/>
            <person name="Bruce D."/>
            <person name="Goodwin L."/>
            <person name="Pitluck S."/>
            <person name="Kyrpides N."/>
            <person name="Mavromatis K."/>
            <person name="Pagani I."/>
            <person name="Ivanova N."/>
            <person name="Mikhailova N."/>
            <person name="Daligault H."/>
            <person name="Detter J.C."/>
            <person name="Tapia R."/>
            <person name="Han C."/>
            <person name="Land M."/>
            <person name="Hauser L."/>
            <person name="Markowitz V."/>
            <person name="Cheng J.-F."/>
            <person name="Hugenholtz P."/>
            <person name="Woyke T."/>
            <person name="Wu D."/>
            <person name="Spring S."/>
            <person name="Brambilla E."/>
            <person name="Klenk H.-P."/>
            <person name="Eisen J.A."/>
        </authorList>
    </citation>
    <scope>NUCLEOTIDE SEQUENCE [LARGE SCALE GENOMIC DNA]</scope>
    <source>
        <strain evidence="8">DSM 11699 / BSA</strain>
    </source>
</reference>
<evidence type="ECO:0000313" key="7">
    <source>
        <dbReference type="EMBL" id="ADY73110.1"/>
    </source>
</evidence>
<dbReference type="SUPFAM" id="SSF53163">
    <property type="entry name" value="HybD-like"/>
    <property type="match status" value="1"/>
</dbReference>
<dbReference type="AlphaFoldDB" id="F0S2N8"/>
<dbReference type="CDD" id="cd06062">
    <property type="entry name" value="H2MP_MemB-H2up"/>
    <property type="match status" value="1"/>
</dbReference>
<dbReference type="GO" id="GO:0004190">
    <property type="term" value="F:aspartic-type endopeptidase activity"/>
    <property type="evidence" value="ECO:0007669"/>
    <property type="project" value="UniProtKB-KW"/>
</dbReference>
<dbReference type="FunFam" id="3.40.50.1450:FF:000002">
    <property type="entry name" value="Hydrogenase 1 maturation protease"/>
    <property type="match status" value="1"/>
</dbReference>
<dbReference type="EMBL" id="CP002543">
    <property type="protein sequence ID" value="ADY73110.1"/>
    <property type="molecule type" value="Genomic_DNA"/>
</dbReference>
<dbReference type="Proteomes" id="UP000007102">
    <property type="component" value="Chromosome"/>
</dbReference>
<comment type="similarity">
    <text evidence="1">Belongs to the peptidase A31 family.</text>
</comment>
<gene>
    <name evidence="7" type="ordered locus">Dester_0456</name>
</gene>
<sequence length="177" mass="19870">MEKIGIMGVGNILLQDEGFGVKALYVIKSKYEFPENVVLIDGGTAGIFLSSEIDSLDKLLIIDVVKAKGEPGEIKIYEKEDFFIDKLPLKLSPHQLGLQEVLLLNEVKGSCPKEIKLIGIIPKSIEAGTTLTPELEKKIPEVEKLVIETLKNWGIEPKEKEKSENPDIWWERKCKEV</sequence>
<evidence type="ECO:0000256" key="1">
    <source>
        <dbReference type="ARBA" id="ARBA00006814"/>
    </source>
</evidence>
<dbReference type="HOGENOM" id="CLU_099037_0_0_0"/>
<evidence type="ECO:0000256" key="5">
    <source>
        <dbReference type="ARBA" id="ARBA00022750"/>
    </source>
</evidence>
<keyword evidence="5" id="KW-0064">Aspartyl protease</keyword>
<dbReference type="GO" id="GO:0008047">
    <property type="term" value="F:enzyme activator activity"/>
    <property type="evidence" value="ECO:0007669"/>
    <property type="project" value="InterPro"/>
</dbReference>
<dbReference type="STRING" id="868864.Dester_0456"/>
<keyword evidence="4" id="KW-0479">Metal-binding</keyword>
<dbReference type="GO" id="GO:0016485">
    <property type="term" value="P:protein processing"/>
    <property type="evidence" value="ECO:0007669"/>
    <property type="project" value="TreeGrafter"/>
</dbReference>
<dbReference type="RefSeq" id="WP_013638068.1">
    <property type="nucleotide sequence ID" value="NC_015185.1"/>
</dbReference>
<keyword evidence="3 7" id="KW-0645">Protease</keyword>
<dbReference type="NCBIfam" id="TIGR00072">
    <property type="entry name" value="hydrog_prot"/>
    <property type="match status" value="1"/>
</dbReference>
<evidence type="ECO:0000256" key="2">
    <source>
        <dbReference type="ARBA" id="ARBA00022596"/>
    </source>
</evidence>
<evidence type="ECO:0000313" key="8">
    <source>
        <dbReference type="Proteomes" id="UP000007102"/>
    </source>
</evidence>
<dbReference type="KEGG" id="dte:Dester_0456"/>
<name>F0S2N8_DESTD</name>
<accession>F0S2N8</accession>
<proteinExistence type="inferred from homology"/>
<dbReference type="FunCoup" id="F0S2N8">
    <property type="interactions" value="16"/>
</dbReference>
<dbReference type="PANTHER" id="PTHR30302">
    <property type="entry name" value="HYDROGENASE 1 MATURATION PROTEASE"/>
    <property type="match status" value="1"/>
</dbReference>
<keyword evidence="8" id="KW-1185">Reference proteome</keyword>
<dbReference type="PANTHER" id="PTHR30302:SF1">
    <property type="entry name" value="HYDROGENASE 2 MATURATION PROTEASE"/>
    <property type="match status" value="1"/>
</dbReference>
<dbReference type="OrthoDB" id="9794619at2"/>
<evidence type="ECO:0000256" key="6">
    <source>
        <dbReference type="ARBA" id="ARBA00022801"/>
    </source>
</evidence>
<dbReference type="eggNOG" id="COG0680">
    <property type="taxonomic scope" value="Bacteria"/>
</dbReference>